<dbReference type="Gene3D" id="3.90.550.10">
    <property type="entry name" value="Spore Coat Polysaccharide Biosynthesis Protein SpsA, Chain A"/>
    <property type="match status" value="1"/>
</dbReference>
<evidence type="ECO:0000256" key="9">
    <source>
        <dbReference type="ARBA" id="ARBA00048997"/>
    </source>
</evidence>
<dbReference type="AlphaFoldDB" id="A0A1H8Q6L9"/>
<evidence type="ECO:0000256" key="10">
    <source>
        <dbReference type="SAM" id="MobiDB-lite"/>
    </source>
</evidence>
<comment type="catalytic activity">
    <reaction evidence="9">
        <text>an NDP-alpha-D-glucose + (2R)-3-phosphoglycerate = (2R)-2-O-(alpha-D-glucopyranosyl)-3-phospho-glycerate + a ribonucleoside 5'-diphosphate + H(+)</text>
        <dbReference type="Rhea" id="RHEA:47244"/>
        <dbReference type="ChEBI" id="CHEBI:15378"/>
        <dbReference type="ChEBI" id="CHEBI:57930"/>
        <dbReference type="ChEBI" id="CHEBI:58272"/>
        <dbReference type="ChEBI" id="CHEBI:62600"/>
        <dbReference type="ChEBI" id="CHEBI:76533"/>
        <dbReference type="EC" id="2.4.1.266"/>
    </reaction>
    <physiologicalReaction direction="left-to-right" evidence="9">
        <dbReference type="Rhea" id="RHEA:47245"/>
    </physiologicalReaction>
</comment>
<dbReference type="InterPro" id="IPR029044">
    <property type="entry name" value="Nucleotide-diphossugar_trans"/>
</dbReference>
<dbReference type="EMBL" id="FODH01000008">
    <property type="protein sequence ID" value="SEO49678.1"/>
    <property type="molecule type" value="Genomic_DNA"/>
</dbReference>
<organism evidence="13 14">
    <name type="scientific">Paenibacillus sophorae</name>
    <dbReference type="NCBI Taxonomy" id="1333845"/>
    <lineage>
        <taxon>Bacteria</taxon>
        <taxon>Bacillati</taxon>
        <taxon>Bacillota</taxon>
        <taxon>Bacilli</taxon>
        <taxon>Bacillales</taxon>
        <taxon>Paenibacillaceae</taxon>
        <taxon>Paenibacillus</taxon>
    </lineage>
</organism>
<dbReference type="Pfam" id="PF00535">
    <property type="entry name" value="Glycos_transf_2"/>
    <property type="match status" value="1"/>
</dbReference>
<evidence type="ECO:0000259" key="11">
    <source>
        <dbReference type="Pfam" id="PF00535"/>
    </source>
</evidence>
<dbReference type="PANTHER" id="PTHR48090:SF10">
    <property type="entry name" value="GLUCOSYL-3-PHOSPHOGLYCERATE SYNTHASE"/>
    <property type="match status" value="1"/>
</dbReference>
<evidence type="ECO:0000313" key="14">
    <source>
        <dbReference type="Proteomes" id="UP000198809"/>
    </source>
</evidence>
<dbReference type="STRING" id="1333845.SAMN04487895_10886"/>
<evidence type="ECO:0000313" key="15">
    <source>
        <dbReference type="Proteomes" id="UP000683429"/>
    </source>
</evidence>
<evidence type="ECO:0000256" key="8">
    <source>
        <dbReference type="ARBA" id="ARBA00048689"/>
    </source>
</evidence>
<dbReference type="RefSeq" id="WP_175491872.1">
    <property type="nucleotide sequence ID" value="NZ_CP076607.1"/>
</dbReference>
<dbReference type="PANTHER" id="PTHR48090">
    <property type="entry name" value="UNDECAPRENYL-PHOSPHATE 4-DEOXY-4-FORMAMIDO-L-ARABINOSE TRANSFERASE-RELATED"/>
    <property type="match status" value="1"/>
</dbReference>
<protein>
    <recommendedName>
        <fullName evidence="7">Glucosyl-3-phosphoglycerate synthase</fullName>
        <ecNumber evidence="6">2.4.1.266</ecNumber>
    </recommendedName>
</protein>
<feature type="domain" description="Glycosyltransferase 2-like" evidence="11">
    <location>
        <begin position="37"/>
        <end position="141"/>
    </location>
</feature>
<dbReference type="InterPro" id="IPR001173">
    <property type="entry name" value="Glyco_trans_2-like"/>
</dbReference>
<evidence type="ECO:0000256" key="6">
    <source>
        <dbReference type="ARBA" id="ARBA00039022"/>
    </source>
</evidence>
<dbReference type="Proteomes" id="UP000683429">
    <property type="component" value="Chromosome"/>
</dbReference>
<dbReference type="InterPro" id="IPR050256">
    <property type="entry name" value="Glycosyltransferase_2"/>
</dbReference>
<comment type="cofactor">
    <cofactor evidence="1">
        <name>Mg(2+)</name>
        <dbReference type="ChEBI" id="CHEBI:18420"/>
    </cofactor>
</comment>
<evidence type="ECO:0000256" key="7">
    <source>
        <dbReference type="ARBA" id="ARBA00040894"/>
    </source>
</evidence>
<evidence type="ECO:0000256" key="3">
    <source>
        <dbReference type="ARBA" id="ARBA00022676"/>
    </source>
</evidence>
<dbReference type="EC" id="2.4.1.266" evidence="6"/>
<evidence type="ECO:0000313" key="12">
    <source>
        <dbReference type="EMBL" id="QWU15252.1"/>
    </source>
</evidence>
<evidence type="ECO:0000313" key="13">
    <source>
        <dbReference type="EMBL" id="SEO49678.1"/>
    </source>
</evidence>
<dbReference type="GO" id="GO:0016757">
    <property type="term" value="F:glycosyltransferase activity"/>
    <property type="evidence" value="ECO:0007669"/>
    <property type="project" value="UniProtKB-KW"/>
</dbReference>
<gene>
    <name evidence="12" type="ORF">KP014_25780</name>
    <name evidence="13" type="ORF">SAMN04487895_10886</name>
</gene>
<feature type="region of interest" description="Disordered" evidence="10">
    <location>
        <begin position="1"/>
        <end position="24"/>
    </location>
</feature>
<dbReference type="Proteomes" id="UP000198809">
    <property type="component" value="Unassembled WGS sequence"/>
</dbReference>
<reference evidence="13 14" key="1">
    <citation type="submission" date="2016-10" db="EMBL/GenBank/DDBJ databases">
        <authorList>
            <person name="de Groot N.N."/>
        </authorList>
    </citation>
    <scope>NUCLEOTIDE SEQUENCE [LARGE SCALE GENOMIC DNA]</scope>
    <source>
        <strain evidence="13 14">CGMCC 1.10238</strain>
    </source>
</reference>
<comment type="similarity">
    <text evidence="2">Belongs to the glycosyltransferase 2 family.</text>
</comment>
<keyword evidence="4 13" id="KW-0808">Transferase</keyword>
<accession>A0A1H8Q6L9</accession>
<name>A0A1H8Q6L9_9BACL</name>
<sequence length="274" mass="28944">MKRAAKRSRRARRSPLRRAARSHKAVYAGNHPEPLVSVIIPAMNEAGTIAAAVTEARKVDPRCEVIVVANGSSDGTAEIAASCGARVISCAEPLGHDVGRSVGAESAKGEILLFTDGDLVIPAKELRPFAAAVRGGADIALNNYSGPVRRHHPHPVVLSKHALNILLRRPDLKGSSMTAVPHALSRRALDTLGSGLLSSPPVAQAKAVMEGLRVVAANKVPVGRMNVIRPKTDGTDPLQQIIVADHLRAVSLVLEQCGGRAGFGDGARRREMVR</sequence>
<dbReference type="EMBL" id="CP076607">
    <property type="protein sequence ID" value="QWU15252.1"/>
    <property type="molecule type" value="Genomic_DNA"/>
</dbReference>
<keyword evidence="15" id="KW-1185">Reference proteome</keyword>
<proteinExistence type="inferred from homology"/>
<evidence type="ECO:0000256" key="4">
    <source>
        <dbReference type="ARBA" id="ARBA00022679"/>
    </source>
</evidence>
<evidence type="ECO:0000256" key="2">
    <source>
        <dbReference type="ARBA" id="ARBA00006739"/>
    </source>
</evidence>
<reference evidence="12 15" key="2">
    <citation type="submission" date="2021-06" db="EMBL/GenBank/DDBJ databases">
        <title>Whole genome sequence of Paenibacillus sophorae DSM23020 for comparative genomics.</title>
        <authorList>
            <person name="Kim M.-J."/>
            <person name="Lee G."/>
            <person name="Shin J.-H."/>
        </authorList>
    </citation>
    <scope>NUCLEOTIDE SEQUENCE [LARGE SCALE GENOMIC DNA]</scope>
    <source>
        <strain evidence="12 15">DSM 23020</strain>
    </source>
</reference>
<evidence type="ECO:0000256" key="1">
    <source>
        <dbReference type="ARBA" id="ARBA00001946"/>
    </source>
</evidence>
<keyword evidence="3 12" id="KW-0328">Glycosyltransferase</keyword>
<comment type="catalytic activity">
    <reaction evidence="8">
        <text>(2R)-3-phosphoglycerate + UDP-alpha-D-glucose = (2R)-2-O-(alpha-D-glucopyranosyl)-3-phospho-glycerate + UDP + H(+)</text>
        <dbReference type="Rhea" id="RHEA:31319"/>
        <dbReference type="ChEBI" id="CHEBI:15378"/>
        <dbReference type="ChEBI" id="CHEBI:58223"/>
        <dbReference type="ChEBI" id="CHEBI:58272"/>
        <dbReference type="ChEBI" id="CHEBI:58885"/>
        <dbReference type="ChEBI" id="CHEBI:62600"/>
        <dbReference type="EC" id="2.4.1.266"/>
    </reaction>
    <physiologicalReaction direction="left-to-right" evidence="8">
        <dbReference type="Rhea" id="RHEA:31320"/>
    </physiologicalReaction>
</comment>
<evidence type="ECO:0000256" key="5">
    <source>
        <dbReference type="ARBA" id="ARBA00022842"/>
    </source>
</evidence>
<keyword evidence="5" id="KW-0460">Magnesium</keyword>
<dbReference type="SUPFAM" id="SSF53448">
    <property type="entry name" value="Nucleotide-diphospho-sugar transferases"/>
    <property type="match status" value="1"/>
</dbReference>